<dbReference type="GO" id="GO:0016787">
    <property type="term" value="F:hydrolase activity"/>
    <property type="evidence" value="ECO:0007669"/>
    <property type="project" value="UniProtKB-KW"/>
</dbReference>
<keyword evidence="6" id="KW-0805">Transcription regulation</keyword>
<feature type="compositionally biased region" description="Basic and acidic residues" evidence="10">
    <location>
        <begin position="209"/>
        <end position="222"/>
    </location>
</feature>
<dbReference type="Pfam" id="PF12874">
    <property type="entry name" value="zf-met"/>
    <property type="match status" value="1"/>
</dbReference>
<organism evidence="12 13">
    <name type="scientific">Abrus precatorius</name>
    <name type="common">Indian licorice</name>
    <name type="synonym">Glycine abrus</name>
    <dbReference type="NCBI Taxonomy" id="3816"/>
    <lineage>
        <taxon>Eukaryota</taxon>
        <taxon>Viridiplantae</taxon>
        <taxon>Streptophyta</taxon>
        <taxon>Embryophyta</taxon>
        <taxon>Tracheophyta</taxon>
        <taxon>Spermatophyta</taxon>
        <taxon>Magnoliopsida</taxon>
        <taxon>eudicotyledons</taxon>
        <taxon>Gunneridae</taxon>
        <taxon>Pentapetalae</taxon>
        <taxon>rosids</taxon>
        <taxon>fabids</taxon>
        <taxon>Fabales</taxon>
        <taxon>Fabaceae</taxon>
        <taxon>Papilionoideae</taxon>
        <taxon>50 kb inversion clade</taxon>
        <taxon>NPAAA clade</taxon>
        <taxon>indigoferoid/millettioid clade</taxon>
        <taxon>Abreae</taxon>
        <taxon>Abrus</taxon>
    </lineage>
</organism>
<evidence type="ECO:0000256" key="7">
    <source>
        <dbReference type="ARBA" id="ARBA00023163"/>
    </source>
</evidence>
<keyword evidence="9" id="KW-0479">Metal-binding</keyword>
<keyword evidence="3" id="KW-0678">Repressor</keyword>
<keyword evidence="5" id="KW-0156">Chromatin regulator</keyword>
<accession>A0A8B8KSX0</accession>
<evidence type="ECO:0000256" key="9">
    <source>
        <dbReference type="PROSITE-ProRule" id="PRU00042"/>
    </source>
</evidence>
<evidence type="ECO:0000256" key="8">
    <source>
        <dbReference type="ARBA" id="ARBA00023242"/>
    </source>
</evidence>
<keyword evidence="12" id="KW-1185">Reference proteome</keyword>
<evidence type="ECO:0000256" key="3">
    <source>
        <dbReference type="ARBA" id="ARBA00022491"/>
    </source>
</evidence>
<dbReference type="InterPro" id="IPR041232">
    <property type="entry name" value="NPL"/>
</dbReference>
<sequence>MEVPMEFWGVEVKVGQSVKIDPAEPSSGYIHVSQVALGEAKKDKASEPVVLYLKVDDQKFVLGTLSRDDIPQLSLDLVLDSESEFSHNSKSASVYFCGYKVLTGTSDDGNVSDFSDSDDDLALKGQDNGKPEIKAEVAKVAKTPKPVPMVGASAEQVKIVDPKKDEKDESDDDSDDESADEDDSGSSDEMDADSDSDEDSESDEDDEETPVKKVELGKKRANESASKTPVPNKKAKNATPEKTDGKKFVHTATPHPMKKGGKTLNSGAKGQSPNSGGQLSCKSCKKSFTSESGLQQHNKAKHGGQ</sequence>
<dbReference type="KEGG" id="aprc:113858509"/>
<dbReference type="PROSITE" id="PS50157">
    <property type="entry name" value="ZINC_FINGER_C2H2_2"/>
    <property type="match status" value="1"/>
</dbReference>
<dbReference type="Gene3D" id="2.60.120.340">
    <property type="entry name" value="Nucleoplasmin core domain"/>
    <property type="match status" value="1"/>
</dbReference>
<keyword evidence="9" id="KW-0862">Zinc</keyword>
<reference evidence="12" key="1">
    <citation type="journal article" date="2019" name="Toxins">
        <title>Detection of Abrin-Like and Prepropulchellin-Like Toxin Genes and Transcripts Using Whole Genome Sequencing and Full-Length Transcript Sequencing of Abrus precatorius.</title>
        <authorList>
            <person name="Hovde B.T."/>
            <person name="Daligault H.E."/>
            <person name="Hanschen E.R."/>
            <person name="Kunde Y.A."/>
            <person name="Johnson M.B."/>
            <person name="Starkenburg S.R."/>
            <person name="Johnson S.L."/>
        </authorList>
    </citation>
    <scope>NUCLEOTIDE SEQUENCE [LARGE SCALE GENOMIC DNA]</scope>
</reference>
<dbReference type="FunFam" id="2.60.120.340:FF:000004">
    <property type="entry name" value="Histone deacetylase HDT1"/>
    <property type="match status" value="1"/>
</dbReference>
<dbReference type="Proteomes" id="UP000694853">
    <property type="component" value="Unplaced"/>
</dbReference>
<evidence type="ECO:0000313" key="13">
    <source>
        <dbReference type="RefSeq" id="XP_027346991.1"/>
    </source>
</evidence>
<name>A0A8B8KSX0_ABRPR</name>
<dbReference type="GO" id="GO:0008270">
    <property type="term" value="F:zinc ion binding"/>
    <property type="evidence" value="ECO:0007669"/>
    <property type="project" value="UniProtKB-KW"/>
</dbReference>
<feature type="compositionally biased region" description="Basic and acidic residues" evidence="10">
    <location>
        <begin position="127"/>
        <end position="139"/>
    </location>
</feature>
<dbReference type="GO" id="GO:0005730">
    <property type="term" value="C:nucleolus"/>
    <property type="evidence" value="ECO:0007669"/>
    <property type="project" value="UniProtKB-SubCell"/>
</dbReference>
<evidence type="ECO:0000256" key="10">
    <source>
        <dbReference type="SAM" id="MobiDB-lite"/>
    </source>
</evidence>
<evidence type="ECO:0000256" key="6">
    <source>
        <dbReference type="ARBA" id="ARBA00023015"/>
    </source>
</evidence>
<evidence type="ECO:0000256" key="4">
    <source>
        <dbReference type="ARBA" id="ARBA00022801"/>
    </source>
</evidence>
<feature type="region of interest" description="Disordered" evidence="10">
    <location>
        <begin position="107"/>
        <end position="305"/>
    </location>
</feature>
<protein>
    <submittedName>
        <fullName evidence="13">Histone deacetylase HDT1-like isoform X1</fullName>
    </submittedName>
</protein>
<evidence type="ECO:0000259" key="11">
    <source>
        <dbReference type="PROSITE" id="PS50157"/>
    </source>
</evidence>
<keyword evidence="8" id="KW-0539">Nucleus</keyword>
<dbReference type="PROSITE" id="PS00028">
    <property type="entry name" value="ZINC_FINGER_C2H2_1"/>
    <property type="match status" value="1"/>
</dbReference>
<dbReference type="RefSeq" id="XP_027346991.1">
    <property type="nucleotide sequence ID" value="XM_027491190.1"/>
</dbReference>
<feature type="domain" description="C2H2-type" evidence="11">
    <location>
        <begin position="279"/>
        <end position="305"/>
    </location>
</feature>
<dbReference type="Pfam" id="PF17800">
    <property type="entry name" value="NPL"/>
    <property type="match status" value="1"/>
</dbReference>
<keyword evidence="4" id="KW-0378">Hydrolase</keyword>
<dbReference type="InterPro" id="IPR013087">
    <property type="entry name" value="Znf_C2H2_type"/>
</dbReference>
<comment type="similarity">
    <text evidence="2">Belongs to the histone deacetylase HD2 family.</text>
</comment>
<proteinExistence type="inferred from homology"/>
<gene>
    <name evidence="13" type="primary">LOC113858509</name>
</gene>
<dbReference type="OrthoDB" id="2019803at2759"/>
<evidence type="ECO:0000256" key="1">
    <source>
        <dbReference type="ARBA" id="ARBA00004604"/>
    </source>
</evidence>
<comment type="subcellular location">
    <subcellularLocation>
        <location evidence="1">Nucleus</location>
        <location evidence="1">Nucleolus</location>
    </subcellularLocation>
</comment>
<keyword evidence="9" id="KW-0863">Zinc-finger</keyword>
<evidence type="ECO:0000313" key="12">
    <source>
        <dbReference type="Proteomes" id="UP000694853"/>
    </source>
</evidence>
<reference evidence="13" key="2">
    <citation type="submission" date="2025-08" db="UniProtKB">
        <authorList>
            <consortium name="RefSeq"/>
        </authorList>
    </citation>
    <scope>IDENTIFICATION</scope>
    <source>
        <tissue evidence="13">Young leaves</tissue>
    </source>
</reference>
<dbReference type="GeneID" id="113858509"/>
<dbReference type="GO" id="GO:0006325">
    <property type="term" value="P:chromatin organization"/>
    <property type="evidence" value="ECO:0007669"/>
    <property type="project" value="UniProtKB-KW"/>
</dbReference>
<feature type="compositionally biased region" description="Acidic residues" evidence="10">
    <location>
        <begin position="168"/>
        <end position="208"/>
    </location>
</feature>
<evidence type="ECO:0000256" key="2">
    <source>
        <dbReference type="ARBA" id="ARBA00006673"/>
    </source>
</evidence>
<evidence type="ECO:0000256" key="5">
    <source>
        <dbReference type="ARBA" id="ARBA00022853"/>
    </source>
</evidence>
<dbReference type="AlphaFoldDB" id="A0A8B8KSX0"/>
<feature type="compositionally biased region" description="Basic and acidic residues" evidence="10">
    <location>
        <begin position="158"/>
        <end position="167"/>
    </location>
</feature>
<feature type="compositionally biased region" description="Polar residues" evidence="10">
    <location>
        <begin position="263"/>
        <end position="297"/>
    </location>
</feature>
<keyword evidence="7" id="KW-0804">Transcription</keyword>